<protein>
    <submittedName>
        <fullName evidence="2">GNAT family N-acetyltransferase</fullName>
    </submittedName>
</protein>
<dbReference type="AlphaFoldDB" id="A0A7X0VFG3"/>
<dbReference type="SUPFAM" id="SSF55729">
    <property type="entry name" value="Acyl-CoA N-acyltransferases (Nat)"/>
    <property type="match status" value="1"/>
</dbReference>
<evidence type="ECO:0000313" key="3">
    <source>
        <dbReference type="Proteomes" id="UP000547209"/>
    </source>
</evidence>
<dbReference type="EMBL" id="JACJVP010000024">
    <property type="protein sequence ID" value="MBB6672007.1"/>
    <property type="molecule type" value="Genomic_DNA"/>
</dbReference>
<feature type="domain" description="N-acetyltransferase" evidence="1">
    <location>
        <begin position="132"/>
        <end position="269"/>
    </location>
</feature>
<comment type="caution">
    <text evidence="2">The sequence shown here is derived from an EMBL/GenBank/DDBJ whole genome shotgun (WGS) entry which is preliminary data.</text>
</comment>
<gene>
    <name evidence="2" type="ORF">H7C19_15060</name>
</gene>
<proteinExistence type="predicted"/>
<accession>A0A7X0VFG3</accession>
<dbReference type="RefSeq" id="WP_185143479.1">
    <property type="nucleotide sequence ID" value="NZ_JACJVP010000024.1"/>
</dbReference>
<dbReference type="Gene3D" id="3.40.630.30">
    <property type="match status" value="1"/>
</dbReference>
<sequence>MLQSFDARDGVRSRNEFMADEVPYNLIHRICESEQAACLKSEDDTLIFAQSIGNNPWLWIAKGVPEKRRDALLGELLSRLGDASLPGITGEPATAERFAQMYAEAHGLTAETAMTLAAYVCPAVRPPLEVAGTLRQAQASDAEIVADLLAGFSQGAHGVTVEPASQIPAAERMIGARTLYLWTVDGRSVSMANIGHRSPRHARINAVYTPAAYRKRGYASAIVAALCEIVKSEGLAPMLYADMKNPDANQVYRRIGFVACGTVVDMKFK</sequence>
<dbReference type="GO" id="GO:0016747">
    <property type="term" value="F:acyltransferase activity, transferring groups other than amino-acyl groups"/>
    <property type="evidence" value="ECO:0007669"/>
    <property type="project" value="InterPro"/>
</dbReference>
<dbReference type="InterPro" id="IPR016181">
    <property type="entry name" value="Acyl_CoA_acyltransferase"/>
</dbReference>
<dbReference type="InterPro" id="IPR000182">
    <property type="entry name" value="GNAT_dom"/>
</dbReference>
<dbReference type="Pfam" id="PF00583">
    <property type="entry name" value="Acetyltransf_1"/>
    <property type="match status" value="1"/>
</dbReference>
<keyword evidence="3" id="KW-1185">Reference proteome</keyword>
<name>A0A7X0VFG3_9BACL</name>
<dbReference type="CDD" id="cd04301">
    <property type="entry name" value="NAT_SF"/>
    <property type="match status" value="1"/>
</dbReference>
<evidence type="ECO:0000313" key="2">
    <source>
        <dbReference type="EMBL" id="MBB6672007.1"/>
    </source>
</evidence>
<evidence type="ECO:0000259" key="1">
    <source>
        <dbReference type="PROSITE" id="PS51186"/>
    </source>
</evidence>
<dbReference type="PROSITE" id="PS51186">
    <property type="entry name" value="GNAT"/>
    <property type="match status" value="1"/>
</dbReference>
<reference evidence="2 3" key="1">
    <citation type="submission" date="2020-08" db="EMBL/GenBank/DDBJ databases">
        <title>Cohnella phylogeny.</title>
        <authorList>
            <person name="Dunlap C."/>
        </authorList>
    </citation>
    <scope>NUCLEOTIDE SEQUENCE [LARGE SCALE GENOMIC DNA]</scope>
    <source>
        <strain evidence="2 3">DSM 28246</strain>
    </source>
</reference>
<organism evidence="2 3">
    <name type="scientific">Cohnella nanjingensis</name>
    <dbReference type="NCBI Taxonomy" id="1387779"/>
    <lineage>
        <taxon>Bacteria</taxon>
        <taxon>Bacillati</taxon>
        <taxon>Bacillota</taxon>
        <taxon>Bacilli</taxon>
        <taxon>Bacillales</taxon>
        <taxon>Paenibacillaceae</taxon>
        <taxon>Cohnella</taxon>
    </lineage>
</organism>
<keyword evidence="2" id="KW-0808">Transferase</keyword>
<dbReference type="Proteomes" id="UP000547209">
    <property type="component" value="Unassembled WGS sequence"/>
</dbReference>